<dbReference type="RefSeq" id="WP_203172992.1">
    <property type="nucleotide sequence ID" value="NZ_JAEVHM010000001.1"/>
</dbReference>
<accession>A0ABS1XMM9</accession>
<comment type="caution">
    <text evidence="1">The sequence shown here is derived from an EMBL/GenBank/DDBJ whole genome shotgun (WGS) entry which is preliminary data.</text>
</comment>
<evidence type="ECO:0000313" key="1">
    <source>
        <dbReference type="EMBL" id="MBM0230520.1"/>
    </source>
</evidence>
<reference evidence="1 2" key="1">
    <citation type="submission" date="2021-01" db="EMBL/GenBank/DDBJ databases">
        <title>Draft genome sequence of Micromonospora sp. strain STR1_7.</title>
        <authorList>
            <person name="Karlyshev A."/>
            <person name="Jawad R."/>
        </authorList>
    </citation>
    <scope>NUCLEOTIDE SEQUENCE [LARGE SCALE GENOMIC DNA]</scope>
    <source>
        <strain evidence="1 2">STR1-7</strain>
    </source>
</reference>
<organism evidence="1 2">
    <name type="scientific">Micromonospora parastrephiae</name>
    <dbReference type="NCBI Taxonomy" id="2806101"/>
    <lineage>
        <taxon>Bacteria</taxon>
        <taxon>Bacillati</taxon>
        <taxon>Actinomycetota</taxon>
        <taxon>Actinomycetes</taxon>
        <taxon>Micromonosporales</taxon>
        <taxon>Micromonosporaceae</taxon>
        <taxon>Micromonospora</taxon>
    </lineage>
</organism>
<gene>
    <name evidence="1" type="ORF">JNW91_00695</name>
</gene>
<protein>
    <submittedName>
        <fullName evidence="1">Uncharacterized protein</fullName>
    </submittedName>
</protein>
<name>A0ABS1XMM9_9ACTN</name>
<sequence>MRLTRPELVMIAHVCDDWAPNYFHNPIHGGKDAAVRYIADHHLDGLLMKYGRPKIWDAVAAHLDANPDILTAPRTTSAERSAREHARNTRANNFLSAALHHHQAAQPYEALSLIDRAELASPTFKDFTQYRRAVRRKPPLLTPTDLTGTNLRHRAMLPLADPHPGPPVMYHGSQARGRVHPGHLVIEGDWPAAIPEHCTATDDELMEWIGEGTVRVCTGCGLDWT</sequence>
<evidence type="ECO:0000313" key="2">
    <source>
        <dbReference type="Proteomes" id="UP000601027"/>
    </source>
</evidence>
<proteinExistence type="predicted"/>
<keyword evidence="2" id="KW-1185">Reference proteome</keyword>
<dbReference type="EMBL" id="JAEVHM010000001">
    <property type="protein sequence ID" value="MBM0230520.1"/>
    <property type="molecule type" value="Genomic_DNA"/>
</dbReference>
<dbReference type="Proteomes" id="UP000601027">
    <property type="component" value="Unassembled WGS sequence"/>
</dbReference>